<keyword evidence="1" id="KW-0223">Dioxygenase</keyword>
<evidence type="ECO:0000313" key="2">
    <source>
        <dbReference type="Proteomes" id="UP001548189"/>
    </source>
</evidence>
<proteinExistence type="predicted"/>
<dbReference type="SUPFAM" id="SSF51197">
    <property type="entry name" value="Clavaminate synthase-like"/>
    <property type="match status" value="1"/>
</dbReference>
<dbReference type="PANTHER" id="PTHR20883">
    <property type="entry name" value="PHYTANOYL-COA DIOXYGENASE DOMAIN CONTAINING 1"/>
    <property type="match status" value="1"/>
</dbReference>
<evidence type="ECO:0000313" key="1">
    <source>
        <dbReference type="EMBL" id="MET1256234.1"/>
    </source>
</evidence>
<dbReference type="Proteomes" id="UP001548189">
    <property type="component" value="Unassembled WGS sequence"/>
</dbReference>
<accession>A0ABV2BWG1</accession>
<dbReference type="Gene3D" id="2.60.120.620">
    <property type="entry name" value="q2cbj1_9rhob like domain"/>
    <property type="match status" value="1"/>
</dbReference>
<dbReference type="EMBL" id="JBEVCJ010000018">
    <property type="protein sequence ID" value="MET1256234.1"/>
    <property type="molecule type" value="Genomic_DNA"/>
</dbReference>
<sequence length="268" mass="30479">MHLQALELTSKQRTEFWENGFLVLPNVLQNDDLLTFQQSATQALAEAADPKELESETGYPGAPLDEQKQGGKTVRRLLGAYQRSPLWQEWSSSPLIINSLQQLFQQSMVYLSQTHHNCLMTKSPQYSSDTGWHQDIRYWSFEQPELITAWLALGAEKNENGGLWVVPGSHRLSFSTDQFDEQLFFRTDTEGNKMLLGKAQQVPLNAGDLLFFHCRLLHSASRNHTQTTKFSLVFTYHAENNHPRPNTRSASLTEIALPTKIDSTAENE</sequence>
<dbReference type="PANTHER" id="PTHR20883:SF51">
    <property type="entry name" value="PHYTANOYL-COA HYDROXYLASE"/>
    <property type="match status" value="1"/>
</dbReference>
<protein>
    <submittedName>
        <fullName evidence="1">Phytanoyl-CoA dioxygenase family protein</fullName>
    </submittedName>
</protein>
<organism evidence="1 2">
    <name type="scientific">Aliikangiella maris</name>
    <dbReference type="NCBI Taxonomy" id="3162458"/>
    <lineage>
        <taxon>Bacteria</taxon>
        <taxon>Pseudomonadati</taxon>
        <taxon>Pseudomonadota</taxon>
        <taxon>Gammaproteobacteria</taxon>
        <taxon>Oceanospirillales</taxon>
        <taxon>Pleioneaceae</taxon>
        <taxon>Aliikangiella</taxon>
    </lineage>
</organism>
<keyword evidence="2" id="KW-1185">Reference proteome</keyword>
<dbReference type="Pfam" id="PF05721">
    <property type="entry name" value="PhyH"/>
    <property type="match status" value="1"/>
</dbReference>
<name>A0ABV2BWG1_9GAMM</name>
<gene>
    <name evidence="1" type="ORF">ABVT43_13925</name>
</gene>
<comment type="caution">
    <text evidence="1">The sequence shown here is derived from an EMBL/GenBank/DDBJ whole genome shotgun (WGS) entry which is preliminary data.</text>
</comment>
<keyword evidence="1" id="KW-0560">Oxidoreductase</keyword>
<reference evidence="1 2" key="1">
    <citation type="submission" date="2024-06" db="EMBL/GenBank/DDBJ databases">
        <authorList>
            <person name="Li F."/>
        </authorList>
    </citation>
    <scope>NUCLEOTIDE SEQUENCE [LARGE SCALE GENOMIC DNA]</scope>
    <source>
        <strain evidence="1 2">GXAS 311</strain>
    </source>
</reference>
<dbReference type="GO" id="GO:0051213">
    <property type="term" value="F:dioxygenase activity"/>
    <property type="evidence" value="ECO:0007669"/>
    <property type="project" value="UniProtKB-KW"/>
</dbReference>
<dbReference type="InterPro" id="IPR008775">
    <property type="entry name" value="Phytyl_CoA_dOase-like"/>
</dbReference>